<evidence type="ECO:0000259" key="1">
    <source>
        <dbReference type="Pfam" id="PF00535"/>
    </source>
</evidence>
<dbReference type="EMBL" id="JACXAE010000126">
    <property type="protein sequence ID" value="MBD2778472.1"/>
    <property type="molecule type" value="Genomic_DNA"/>
</dbReference>
<dbReference type="SUPFAM" id="SSF53448">
    <property type="entry name" value="Nucleotide-diphospho-sugar transferases"/>
    <property type="match status" value="1"/>
</dbReference>
<reference evidence="2" key="1">
    <citation type="submission" date="2020-09" db="EMBL/GenBank/DDBJ databases">
        <title>Iningainema tapete sp. nov. (Scytonemataceae, Cyanobacteria) from greenhouses in central Florida (USA) produces two types of nodularin with biosynthetic potential for microcystin-LR and anabaenopeptins.</title>
        <authorList>
            <person name="Berthold D.E."/>
            <person name="Lefler F.W."/>
            <person name="Huang I.-S."/>
            <person name="Abdulla H."/>
            <person name="Zimba P.V."/>
            <person name="Laughinghouse H.D. IV."/>
        </authorList>
    </citation>
    <scope>NUCLEOTIDE SEQUENCE</scope>
    <source>
        <strain evidence="2">BLCCT55</strain>
    </source>
</reference>
<gene>
    <name evidence="2" type="ORF">ICL16_42125</name>
</gene>
<name>A0A8J7BZU7_9CYAN</name>
<feature type="domain" description="Glycosyltransferase 2-like" evidence="1">
    <location>
        <begin position="3"/>
        <end position="109"/>
    </location>
</feature>
<dbReference type="Proteomes" id="UP000629098">
    <property type="component" value="Unassembled WGS sequence"/>
</dbReference>
<dbReference type="PANTHER" id="PTHR22916:SF65">
    <property type="entry name" value="SLR1065 PROTEIN"/>
    <property type="match status" value="1"/>
</dbReference>
<dbReference type="InterPro" id="IPR001173">
    <property type="entry name" value="Glyco_trans_2-like"/>
</dbReference>
<dbReference type="Pfam" id="PF00535">
    <property type="entry name" value="Glycos_transf_2"/>
    <property type="match status" value="1"/>
</dbReference>
<dbReference type="CDD" id="cd06433">
    <property type="entry name" value="GT_2_WfgS_like"/>
    <property type="match status" value="1"/>
</dbReference>
<accession>A0A8J7BZU7</accession>
<protein>
    <submittedName>
        <fullName evidence="2">Glycosyltransferase</fullName>
    </submittedName>
</protein>
<dbReference type="PANTHER" id="PTHR22916">
    <property type="entry name" value="GLYCOSYLTRANSFERASE"/>
    <property type="match status" value="1"/>
</dbReference>
<comment type="caution">
    <text evidence="2">The sequence shown here is derived from an EMBL/GenBank/DDBJ whole genome shotgun (WGS) entry which is preliminary data.</text>
</comment>
<organism evidence="2 3">
    <name type="scientific">Iningainema tapete BLCC-T55</name>
    <dbReference type="NCBI Taxonomy" id="2748662"/>
    <lineage>
        <taxon>Bacteria</taxon>
        <taxon>Bacillati</taxon>
        <taxon>Cyanobacteriota</taxon>
        <taxon>Cyanophyceae</taxon>
        <taxon>Nostocales</taxon>
        <taxon>Scytonemataceae</taxon>
        <taxon>Iningainema tapete</taxon>
    </lineage>
</organism>
<dbReference type="InterPro" id="IPR029044">
    <property type="entry name" value="Nucleotide-diphossugar_trans"/>
</dbReference>
<evidence type="ECO:0000313" key="3">
    <source>
        <dbReference type="Proteomes" id="UP000629098"/>
    </source>
</evidence>
<dbReference type="AlphaFoldDB" id="A0A8J7BZU7"/>
<evidence type="ECO:0000313" key="2">
    <source>
        <dbReference type="EMBL" id="MBD2778472.1"/>
    </source>
</evidence>
<dbReference type="Gene3D" id="3.90.550.10">
    <property type="entry name" value="Spore Coat Polysaccharide Biosynthesis Protein SpsA, Chain A"/>
    <property type="match status" value="1"/>
</dbReference>
<sequence>MLSVITPVYNGERFIENCIKVVIEQKCFDVEHIIVDGASKDRTVEIIKQYANQYPHIRWISEQDQGQSDAMNKGIAMAKGEILGILNVDDYYEPNLLNKVLELFKDLPVPSILMGNCNVWNASGELIAVYKPVNFKLSNILVGLNENNFPTNPSAYFYHTSLHQQVGLYKVDEHYAMDLDFLLKAVQVATVKYVDETWGNWMKIEGTKTVNLWQSLVQGQQVIDRVIRSHRKNLPWLQRWRVTIQYEFKVFWEKTWNWRLKYYLQQYLMKPKNIIPKLYSKFNN</sequence>
<dbReference type="RefSeq" id="WP_190838170.1">
    <property type="nucleotide sequence ID" value="NZ_CAWPPI010000126.1"/>
</dbReference>
<proteinExistence type="predicted"/>
<keyword evidence="3" id="KW-1185">Reference proteome</keyword>